<comment type="caution">
    <text evidence="1">The sequence shown here is derived from an EMBL/GenBank/DDBJ whole genome shotgun (WGS) entry which is preliminary data.</text>
</comment>
<accession>A0A8J2H6T3</accession>
<dbReference type="EMBL" id="CAJNRD030001117">
    <property type="protein sequence ID" value="CAG5079607.1"/>
    <property type="molecule type" value="Genomic_DNA"/>
</dbReference>
<gene>
    <name evidence="1" type="ORF">HICCMSTLAB_LOCUS3054</name>
</gene>
<protein>
    <submittedName>
        <fullName evidence="1">Uncharacterized protein</fullName>
    </submittedName>
</protein>
<reference evidence="1" key="1">
    <citation type="submission" date="2021-04" db="EMBL/GenBank/DDBJ databases">
        <authorList>
            <person name="Chebbi M.A.C M."/>
        </authorList>
    </citation>
    <scope>NUCLEOTIDE SEQUENCE</scope>
</reference>
<proteinExistence type="predicted"/>
<evidence type="ECO:0000313" key="1">
    <source>
        <dbReference type="EMBL" id="CAG5079607.1"/>
    </source>
</evidence>
<dbReference type="OrthoDB" id="7713950at2759"/>
<dbReference type="Proteomes" id="UP000786811">
    <property type="component" value="Unassembled WGS sequence"/>
</dbReference>
<keyword evidence="2" id="KW-1185">Reference proteome</keyword>
<name>A0A8J2H6T3_COTCN</name>
<organism evidence="1 2">
    <name type="scientific">Cotesia congregata</name>
    <name type="common">Parasitoid wasp</name>
    <name type="synonym">Apanteles congregatus</name>
    <dbReference type="NCBI Taxonomy" id="51543"/>
    <lineage>
        <taxon>Eukaryota</taxon>
        <taxon>Metazoa</taxon>
        <taxon>Ecdysozoa</taxon>
        <taxon>Arthropoda</taxon>
        <taxon>Hexapoda</taxon>
        <taxon>Insecta</taxon>
        <taxon>Pterygota</taxon>
        <taxon>Neoptera</taxon>
        <taxon>Endopterygota</taxon>
        <taxon>Hymenoptera</taxon>
        <taxon>Apocrita</taxon>
        <taxon>Ichneumonoidea</taxon>
        <taxon>Braconidae</taxon>
        <taxon>Microgastrinae</taxon>
        <taxon>Cotesia</taxon>
    </lineage>
</organism>
<dbReference type="AlphaFoldDB" id="A0A8J2H6T3"/>
<evidence type="ECO:0000313" key="2">
    <source>
        <dbReference type="Proteomes" id="UP000786811"/>
    </source>
</evidence>
<sequence length="414" mass="45524">MLDNRLLLNNSFIREFLQIMGFTRPLIHAFINEAIDRRLNFYDDFTDGYRMMVDRNPMGLIPDLDELANFNPIEVVHEAPREYAEVAGIAVVENNSVGPVHEGRNDEAEVPGMAIVGENQVGPVQERRNDEAEVPGMAIVGENQVGPVHDGRNDDTDVPGMAIVGENQVGSVQERRNDEAEVPGMAIVGENQVGHVHDERNDDTEVPGMAIVGDNSIGPVHDGRNDDTEVPGMAIVGDNSIGPVHDGRNDDTEVPGMAIVGENSVGPVHEIRYDNAEAAGIATPVPVALIAHDQKALVDNDELFYVGEFELLDEPYENDYIHDSAHLQVFDDDEAKRDLDLCSVCHLNAKKMLSFLVGTIAYATNEKYRVENCHRANYIIHCIICRAPSQSISRIHGSTTVTTSVKSQNLTLFD</sequence>